<name>A0A0C3ALB5_SERVB</name>
<accession>A0A0C3ALB5</accession>
<dbReference type="Proteomes" id="UP000054097">
    <property type="component" value="Unassembled WGS sequence"/>
</dbReference>
<dbReference type="STRING" id="933852.A0A0C3ALB5"/>
<dbReference type="EMBL" id="KN824480">
    <property type="protein sequence ID" value="KIM20081.1"/>
    <property type="molecule type" value="Genomic_DNA"/>
</dbReference>
<dbReference type="Gene3D" id="3.80.10.10">
    <property type="entry name" value="Ribonuclease Inhibitor"/>
    <property type="match status" value="1"/>
</dbReference>
<dbReference type="HOGENOM" id="CLU_050904_0_0_1"/>
<evidence type="ECO:0000313" key="2">
    <source>
        <dbReference type="Proteomes" id="UP000054097"/>
    </source>
</evidence>
<sequence>MHINELPSEILQAIFELVPGKASRQPPPDSKPAVQDDICYVCRLWRDVAIEDPFLWNTIHFTANGLSVQRAERFLQRSGTAPLDIYMTASRSYERFANTMKAISLHGVRFVDLIVAQSHRWRILEVQYPSLVPNLKPLWNEGAPMLEKLVLSCPAPLQDLSPPRLMPGGPHFTSLTVTRCALQWTPWDCTTITKLTLGPFGSPVQGPTNKELGDMLSAVSERLSSLTIKGSWQSPPDDIQAGDPIILQALTSLNILAEWGPQVRYILTTCRFPNLVELDTYISFFTPLSPQLIRLLTEDPKLLQSVKQLTIGGNIGGIIPTGNPNAGTPLSGVLQRAFPQVEHVLLSPYMPLEAAIVNFLSRSWGSMIRLDIPVSDLPGVRELLSMRFLTYPTPLQELNLLVANGELYRDDYEWICSNVGKFTILEVRPDSKGFVLNREVCPFHEKLLIMEAPSSTPRPPRRPMQIRAL</sequence>
<gene>
    <name evidence="1" type="ORF">M408DRAFT_334137</name>
</gene>
<dbReference type="Gene3D" id="1.20.1280.50">
    <property type="match status" value="1"/>
</dbReference>
<reference evidence="2" key="2">
    <citation type="submission" date="2015-01" db="EMBL/GenBank/DDBJ databases">
        <title>Evolutionary Origins and Diversification of the Mycorrhizal Mutualists.</title>
        <authorList>
            <consortium name="DOE Joint Genome Institute"/>
            <consortium name="Mycorrhizal Genomics Consortium"/>
            <person name="Kohler A."/>
            <person name="Kuo A."/>
            <person name="Nagy L.G."/>
            <person name="Floudas D."/>
            <person name="Copeland A."/>
            <person name="Barry K.W."/>
            <person name="Cichocki N."/>
            <person name="Veneault-Fourrey C."/>
            <person name="LaButti K."/>
            <person name="Lindquist E.A."/>
            <person name="Lipzen A."/>
            <person name="Lundell T."/>
            <person name="Morin E."/>
            <person name="Murat C."/>
            <person name="Riley R."/>
            <person name="Ohm R."/>
            <person name="Sun H."/>
            <person name="Tunlid A."/>
            <person name="Henrissat B."/>
            <person name="Grigoriev I.V."/>
            <person name="Hibbett D.S."/>
            <person name="Martin F."/>
        </authorList>
    </citation>
    <scope>NUCLEOTIDE SEQUENCE [LARGE SCALE GENOMIC DNA]</scope>
    <source>
        <strain evidence="2">MAFF 305830</strain>
    </source>
</reference>
<dbReference type="AlphaFoldDB" id="A0A0C3ALB5"/>
<evidence type="ECO:0000313" key="1">
    <source>
        <dbReference type="EMBL" id="KIM20081.1"/>
    </source>
</evidence>
<dbReference type="InterPro" id="IPR032675">
    <property type="entry name" value="LRR_dom_sf"/>
</dbReference>
<dbReference type="OrthoDB" id="2269034at2759"/>
<organism evidence="1 2">
    <name type="scientific">Serendipita vermifera MAFF 305830</name>
    <dbReference type="NCBI Taxonomy" id="933852"/>
    <lineage>
        <taxon>Eukaryota</taxon>
        <taxon>Fungi</taxon>
        <taxon>Dikarya</taxon>
        <taxon>Basidiomycota</taxon>
        <taxon>Agaricomycotina</taxon>
        <taxon>Agaricomycetes</taxon>
        <taxon>Sebacinales</taxon>
        <taxon>Serendipitaceae</taxon>
        <taxon>Serendipita</taxon>
    </lineage>
</organism>
<reference evidence="1 2" key="1">
    <citation type="submission" date="2014-04" db="EMBL/GenBank/DDBJ databases">
        <authorList>
            <consortium name="DOE Joint Genome Institute"/>
            <person name="Kuo A."/>
            <person name="Zuccaro A."/>
            <person name="Kohler A."/>
            <person name="Nagy L.G."/>
            <person name="Floudas D."/>
            <person name="Copeland A."/>
            <person name="Barry K.W."/>
            <person name="Cichocki N."/>
            <person name="Veneault-Fourrey C."/>
            <person name="LaButti K."/>
            <person name="Lindquist E.A."/>
            <person name="Lipzen A."/>
            <person name="Lundell T."/>
            <person name="Morin E."/>
            <person name="Murat C."/>
            <person name="Sun H."/>
            <person name="Tunlid A."/>
            <person name="Henrissat B."/>
            <person name="Grigoriev I.V."/>
            <person name="Hibbett D.S."/>
            <person name="Martin F."/>
            <person name="Nordberg H.P."/>
            <person name="Cantor M.N."/>
            <person name="Hua S.X."/>
        </authorList>
    </citation>
    <scope>NUCLEOTIDE SEQUENCE [LARGE SCALE GENOMIC DNA]</scope>
    <source>
        <strain evidence="1 2">MAFF 305830</strain>
    </source>
</reference>
<protein>
    <submittedName>
        <fullName evidence="1">Uncharacterized protein</fullName>
    </submittedName>
</protein>
<proteinExistence type="predicted"/>
<keyword evidence="2" id="KW-1185">Reference proteome</keyword>